<evidence type="ECO:0000256" key="1">
    <source>
        <dbReference type="SAM" id="MobiDB-lite"/>
    </source>
</evidence>
<protein>
    <submittedName>
        <fullName evidence="3">Transposase</fullName>
    </submittedName>
</protein>
<sequence length="336" mass="38196">MTHANAPLTPAGRLRMVHRHLRDGVAQAHVAAEFRVSRPTVATWVARYRAEGEAGLHDRSSRPGSYPSQISSDLIAEIDSLRRQKKWSARRIHHHLQGLGYQLHLRTVGRWLHRLGISRLRDLTPDGENLRRAPQRIRAGWAGHMIHLDVKKLGRIPDGGGWWAHGRGSQQALASKRAHKQRVGYTYLHSAVDGFSRLAYTEALDDEKAATTIGFFCRARVFFTAHGITRIHRVVTDNGANYTARDFTRAVEALASRHQRIRPYTPRHNGKVERYNRLLADEVLYARPYPSEQARREAIGVWVNHFNYHRPHTACGDQPPASRTPTRVNNVTPSYS</sequence>
<dbReference type="RefSeq" id="WP_035964241.1">
    <property type="nucleotide sequence ID" value="NZ_JROM01000027.1"/>
</dbReference>
<reference evidence="3 4" key="1">
    <citation type="submission" date="2014-09" db="EMBL/GenBank/DDBJ databases">
        <title>High-quality draft genome sequence of Kocuria marina SO9-6, an actinobacterium isolated from a copper mine.</title>
        <authorList>
            <person name="Castro D.B."/>
            <person name="Pereira L.B."/>
            <person name="Silva M.V."/>
            <person name="Silva B.P."/>
            <person name="Zanardi B.R."/>
            <person name="Carlos C."/>
            <person name="Belgini D.R."/>
            <person name="Limache E.G."/>
            <person name="Lacerda G.V."/>
            <person name="Nery M.B."/>
            <person name="Gomes M.B."/>
            <person name="Souza S."/>
            <person name="Silva T.M."/>
            <person name="Rodrigues V.D."/>
            <person name="Paulino L.C."/>
            <person name="Vicentini R."/>
            <person name="Ferraz L.F."/>
            <person name="Ottoboni L.M."/>
        </authorList>
    </citation>
    <scope>NUCLEOTIDE SEQUENCE [LARGE SCALE GENOMIC DNA]</scope>
    <source>
        <strain evidence="3 4">SO9-6</strain>
    </source>
</reference>
<dbReference type="PROSITE" id="PS50994">
    <property type="entry name" value="INTEGRASE"/>
    <property type="match status" value="1"/>
</dbReference>
<feature type="region of interest" description="Disordered" evidence="1">
    <location>
        <begin position="313"/>
        <end position="336"/>
    </location>
</feature>
<dbReference type="GO" id="GO:0003676">
    <property type="term" value="F:nucleic acid binding"/>
    <property type="evidence" value="ECO:0007669"/>
    <property type="project" value="InterPro"/>
</dbReference>
<name>A0A0B0DDG7_9MICC</name>
<dbReference type="Pfam" id="PF13565">
    <property type="entry name" value="HTH_32"/>
    <property type="match status" value="1"/>
</dbReference>
<dbReference type="SUPFAM" id="SSF46689">
    <property type="entry name" value="Homeodomain-like"/>
    <property type="match status" value="1"/>
</dbReference>
<dbReference type="PANTHER" id="PTHR35004:SF6">
    <property type="entry name" value="TRANSPOSASE"/>
    <property type="match status" value="1"/>
</dbReference>
<dbReference type="PANTHER" id="PTHR35004">
    <property type="entry name" value="TRANSPOSASE RV3428C-RELATED"/>
    <property type="match status" value="1"/>
</dbReference>
<evidence type="ECO:0000313" key="3">
    <source>
        <dbReference type="EMBL" id="KHE74202.1"/>
    </source>
</evidence>
<dbReference type="NCBIfam" id="NF033577">
    <property type="entry name" value="transpos_IS481"/>
    <property type="match status" value="1"/>
</dbReference>
<dbReference type="STRING" id="223184.AS25_08305"/>
<dbReference type="Proteomes" id="UP000030664">
    <property type="component" value="Unassembled WGS sequence"/>
</dbReference>
<dbReference type="InterPro" id="IPR036397">
    <property type="entry name" value="RNaseH_sf"/>
</dbReference>
<proteinExistence type="predicted"/>
<dbReference type="InterPro" id="IPR047656">
    <property type="entry name" value="IS481-like_transpos"/>
</dbReference>
<evidence type="ECO:0000259" key="2">
    <source>
        <dbReference type="PROSITE" id="PS50994"/>
    </source>
</evidence>
<dbReference type="InterPro" id="IPR001584">
    <property type="entry name" value="Integrase_cat-core"/>
</dbReference>
<dbReference type="Pfam" id="PF13683">
    <property type="entry name" value="rve_3"/>
    <property type="match status" value="1"/>
</dbReference>
<organism evidence="3 4">
    <name type="scientific">Kocuria marina</name>
    <dbReference type="NCBI Taxonomy" id="223184"/>
    <lineage>
        <taxon>Bacteria</taxon>
        <taxon>Bacillati</taxon>
        <taxon>Actinomycetota</taxon>
        <taxon>Actinomycetes</taxon>
        <taxon>Micrococcales</taxon>
        <taxon>Micrococcaceae</taxon>
        <taxon>Kocuria</taxon>
    </lineage>
</organism>
<dbReference type="eggNOG" id="COG2801">
    <property type="taxonomic scope" value="Bacteria"/>
</dbReference>
<dbReference type="InterPro" id="IPR009057">
    <property type="entry name" value="Homeodomain-like_sf"/>
</dbReference>
<dbReference type="EMBL" id="JROM01000027">
    <property type="protein sequence ID" value="KHE74202.1"/>
    <property type="molecule type" value="Genomic_DNA"/>
</dbReference>
<gene>
    <name evidence="3" type="ORF">AS25_08305</name>
</gene>
<evidence type="ECO:0000313" key="4">
    <source>
        <dbReference type="Proteomes" id="UP000030664"/>
    </source>
</evidence>
<dbReference type="SUPFAM" id="SSF53098">
    <property type="entry name" value="Ribonuclease H-like"/>
    <property type="match status" value="1"/>
</dbReference>
<comment type="caution">
    <text evidence="3">The sequence shown here is derived from an EMBL/GenBank/DDBJ whole genome shotgun (WGS) entry which is preliminary data.</text>
</comment>
<dbReference type="GO" id="GO:0015074">
    <property type="term" value="P:DNA integration"/>
    <property type="evidence" value="ECO:0007669"/>
    <property type="project" value="InterPro"/>
</dbReference>
<accession>A0A0B0DDG7</accession>
<dbReference type="Gene3D" id="3.30.420.10">
    <property type="entry name" value="Ribonuclease H-like superfamily/Ribonuclease H"/>
    <property type="match status" value="1"/>
</dbReference>
<dbReference type="AlphaFoldDB" id="A0A0B0DDG7"/>
<dbReference type="InterPro" id="IPR012337">
    <property type="entry name" value="RNaseH-like_sf"/>
</dbReference>
<feature type="domain" description="Integrase catalytic" evidence="2">
    <location>
        <begin position="153"/>
        <end position="327"/>
    </location>
</feature>
<feature type="compositionally biased region" description="Polar residues" evidence="1">
    <location>
        <begin position="321"/>
        <end position="336"/>
    </location>
</feature>